<dbReference type="OrthoDB" id="5597489at2759"/>
<name>A0A9N8ZNV0_9GLOM</name>
<gene>
    <name evidence="1" type="ORF">RFULGI_LOCUS2513</name>
</gene>
<evidence type="ECO:0000313" key="1">
    <source>
        <dbReference type="EMBL" id="CAG8502681.1"/>
    </source>
</evidence>
<dbReference type="AlphaFoldDB" id="A0A9N8ZNV0"/>
<accession>A0A9N8ZNV0</accession>
<sequence length="112" mass="13205">MVQKRKKDKPQNEVIDDIPEEETLRLIKSTGLLNTFKEAERERSEQRDEDDPNNYGFTFQAFLYTIPLCAVYSMMDIVVHKQYNEDVTFIPFSTRVIKISPRKCICQQILLT</sequence>
<dbReference type="Proteomes" id="UP000789396">
    <property type="component" value="Unassembled WGS sequence"/>
</dbReference>
<keyword evidence="2" id="KW-1185">Reference proteome</keyword>
<evidence type="ECO:0000313" key="2">
    <source>
        <dbReference type="Proteomes" id="UP000789396"/>
    </source>
</evidence>
<proteinExistence type="predicted"/>
<organism evidence="1 2">
    <name type="scientific">Racocetra fulgida</name>
    <dbReference type="NCBI Taxonomy" id="60492"/>
    <lineage>
        <taxon>Eukaryota</taxon>
        <taxon>Fungi</taxon>
        <taxon>Fungi incertae sedis</taxon>
        <taxon>Mucoromycota</taxon>
        <taxon>Glomeromycotina</taxon>
        <taxon>Glomeromycetes</taxon>
        <taxon>Diversisporales</taxon>
        <taxon>Gigasporaceae</taxon>
        <taxon>Racocetra</taxon>
    </lineage>
</organism>
<reference evidence="1" key="1">
    <citation type="submission" date="2021-06" db="EMBL/GenBank/DDBJ databases">
        <authorList>
            <person name="Kallberg Y."/>
            <person name="Tangrot J."/>
            <person name="Rosling A."/>
        </authorList>
    </citation>
    <scope>NUCLEOTIDE SEQUENCE</scope>
    <source>
        <strain evidence="1">IN212</strain>
    </source>
</reference>
<comment type="caution">
    <text evidence="1">The sequence shown here is derived from an EMBL/GenBank/DDBJ whole genome shotgun (WGS) entry which is preliminary data.</text>
</comment>
<protein>
    <submittedName>
        <fullName evidence="1">19761_t:CDS:1</fullName>
    </submittedName>
</protein>
<dbReference type="EMBL" id="CAJVPZ010001917">
    <property type="protein sequence ID" value="CAG8502681.1"/>
    <property type="molecule type" value="Genomic_DNA"/>
</dbReference>